<protein>
    <submittedName>
        <fullName evidence="1">Uncharacterized protein</fullName>
    </submittedName>
</protein>
<dbReference type="EMBL" id="KD148095">
    <property type="protein sequence ID" value="EMS57232.1"/>
    <property type="molecule type" value="Genomic_DNA"/>
</dbReference>
<dbReference type="Gene3D" id="2.30.30.100">
    <property type="match status" value="1"/>
</dbReference>
<proteinExistence type="predicted"/>
<evidence type="ECO:0000313" key="1">
    <source>
        <dbReference type="EMBL" id="EMS57232.1"/>
    </source>
</evidence>
<accession>M7ZAZ3</accession>
<dbReference type="eggNOG" id="KOG1783">
    <property type="taxonomic scope" value="Eukaryota"/>
</dbReference>
<sequence>MSTGGADKSGSGGGGAGGPVKTPSDFLKSIRGRPVVVKLNSGVDYRGKTVKVRVWNVQQKLFNCCRCASLDDPLSNPSRLERFKAPVISVILEYFTEWLYCYGECLASKFKGSIELSASGGICANVCSGEVGVTIDQEHRPSRSSLDVIGRRREGAAVSAEQQGHSAGKTWEQAAAVG</sequence>
<dbReference type="AlphaFoldDB" id="M7ZAZ3"/>
<reference evidence="1" key="1">
    <citation type="journal article" date="2013" name="Nature">
        <title>Draft genome of the wheat A-genome progenitor Triticum urartu.</title>
        <authorList>
            <person name="Ling H.Q."/>
            <person name="Zhao S."/>
            <person name="Liu D."/>
            <person name="Wang J."/>
            <person name="Sun H."/>
            <person name="Zhang C."/>
            <person name="Fan H."/>
            <person name="Li D."/>
            <person name="Dong L."/>
            <person name="Tao Y."/>
            <person name="Gao C."/>
            <person name="Wu H."/>
            <person name="Li Y."/>
            <person name="Cui Y."/>
            <person name="Guo X."/>
            <person name="Zheng S."/>
            <person name="Wang B."/>
            <person name="Yu K."/>
            <person name="Liang Q."/>
            <person name="Yang W."/>
            <person name="Lou X."/>
            <person name="Chen J."/>
            <person name="Feng M."/>
            <person name="Jian J."/>
            <person name="Zhang X."/>
            <person name="Luo G."/>
            <person name="Jiang Y."/>
            <person name="Liu J."/>
            <person name="Wang Z."/>
            <person name="Sha Y."/>
            <person name="Zhang B."/>
            <person name="Wu H."/>
            <person name="Tang D."/>
            <person name="Shen Q."/>
            <person name="Xue P."/>
            <person name="Zou S."/>
            <person name="Wang X."/>
            <person name="Liu X."/>
            <person name="Wang F."/>
            <person name="Yang Y."/>
            <person name="An X."/>
            <person name="Dong Z."/>
            <person name="Zhang K."/>
            <person name="Zhang X."/>
            <person name="Luo M.C."/>
            <person name="Dvorak J."/>
            <person name="Tong Y."/>
            <person name="Wang J."/>
            <person name="Yang H."/>
            <person name="Li Z."/>
            <person name="Wang D."/>
            <person name="Zhang A."/>
            <person name="Wang J."/>
        </authorList>
    </citation>
    <scope>NUCLEOTIDE SEQUENCE</scope>
</reference>
<dbReference type="STRING" id="4572.M7ZAZ3"/>
<name>M7ZAZ3_TRIUA</name>
<organism evidence="1">
    <name type="scientific">Triticum urartu</name>
    <name type="common">Red wild einkorn</name>
    <name type="synonym">Crithodium urartu</name>
    <dbReference type="NCBI Taxonomy" id="4572"/>
    <lineage>
        <taxon>Eukaryota</taxon>
        <taxon>Viridiplantae</taxon>
        <taxon>Streptophyta</taxon>
        <taxon>Embryophyta</taxon>
        <taxon>Tracheophyta</taxon>
        <taxon>Spermatophyta</taxon>
        <taxon>Magnoliopsida</taxon>
        <taxon>Liliopsida</taxon>
        <taxon>Poales</taxon>
        <taxon>Poaceae</taxon>
        <taxon>BOP clade</taxon>
        <taxon>Pooideae</taxon>
        <taxon>Triticodae</taxon>
        <taxon>Triticeae</taxon>
        <taxon>Triticinae</taxon>
        <taxon>Triticum</taxon>
    </lineage>
</organism>
<gene>
    <name evidence="1" type="ORF">TRIUR3_30962</name>
</gene>